<dbReference type="AlphaFoldDB" id="A0A7K1UFS5"/>
<keyword evidence="1" id="KW-0812">Transmembrane</keyword>
<evidence type="ECO:0008006" key="4">
    <source>
        <dbReference type="Google" id="ProtNLM"/>
    </source>
</evidence>
<keyword evidence="3" id="KW-1185">Reference proteome</keyword>
<feature type="transmembrane region" description="Helical" evidence="1">
    <location>
        <begin position="51"/>
        <end position="73"/>
    </location>
</feature>
<comment type="caution">
    <text evidence="2">The sequence shown here is derived from an EMBL/GenBank/DDBJ whole genome shotgun (WGS) entry which is preliminary data.</text>
</comment>
<proteinExistence type="predicted"/>
<feature type="transmembrane region" description="Helical" evidence="1">
    <location>
        <begin position="93"/>
        <end position="122"/>
    </location>
</feature>
<dbReference type="RefSeq" id="WP_157321180.1">
    <property type="nucleotide sequence ID" value="NZ_BMFX01000004.1"/>
</dbReference>
<evidence type="ECO:0000256" key="1">
    <source>
        <dbReference type="SAM" id="Phobius"/>
    </source>
</evidence>
<dbReference type="Proteomes" id="UP000460157">
    <property type="component" value="Unassembled WGS sequence"/>
</dbReference>
<gene>
    <name evidence="2" type="ORF">GNZ21_02910</name>
</gene>
<evidence type="ECO:0000313" key="2">
    <source>
        <dbReference type="EMBL" id="MVT25320.1"/>
    </source>
</evidence>
<organism evidence="2 3">
    <name type="scientific">Nesterenkonia alkaliphila</name>
    <dbReference type="NCBI Taxonomy" id="1463631"/>
    <lineage>
        <taxon>Bacteria</taxon>
        <taxon>Bacillati</taxon>
        <taxon>Actinomycetota</taxon>
        <taxon>Actinomycetes</taxon>
        <taxon>Micrococcales</taxon>
        <taxon>Micrococcaceae</taxon>
        <taxon>Nesterenkonia</taxon>
    </lineage>
</organism>
<dbReference type="EMBL" id="WRPM01000021">
    <property type="protein sequence ID" value="MVT25320.1"/>
    <property type="molecule type" value="Genomic_DNA"/>
</dbReference>
<dbReference type="OrthoDB" id="4964706at2"/>
<feature type="transmembrane region" description="Helical" evidence="1">
    <location>
        <begin position="17"/>
        <end position="39"/>
    </location>
</feature>
<keyword evidence="1" id="KW-0472">Membrane</keyword>
<keyword evidence="1" id="KW-1133">Transmembrane helix</keyword>
<protein>
    <recommendedName>
        <fullName evidence="4">Integral membrane protein</fullName>
    </recommendedName>
</protein>
<reference evidence="2 3" key="1">
    <citation type="submission" date="2019-12" db="EMBL/GenBank/DDBJ databases">
        <title>Nesterenkonia muleiensis sp. nov., a novel actinobacterium isolated from sap of Populus euphratica.</title>
        <authorList>
            <person name="Wang R."/>
        </authorList>
    </citation>
    <scope>NUCLEOTIDE SEQUENCE [LARGE SCALE GENOMIC DNA]</scope>
    <source>
        <strain evidence="2 3">F10</strain>
    </source>
</reference>
<sequence>MSETASSARPPRPVPVWVIYVVMFLQGAAVIFGTLASVFTEDAQVLDTAGTVALSILFLLSGVILVLLGFQIFQGSPAARTPAMVLQLLLVVLSFSFFSGGAVGTGLIFLLPAALALVLLFIKPTQEWLEATQTS</sequence>
<name>A0A7K1UFS5_9MICC</name>
<evidence type="ECO:0000313" key="3">
    <source>
        <dbReference type="Proteomes" id="UP000460157"/>
    </source>
</evidence>
<accession>A0A7K1UFS5</accession>